<dbReference type="EMBL" id="VSSQ01030619">
    <property type="protein sequence ID" value="MPM81212.1"/>
    <property type="molecule type" value="Genomic_DNA"/>
</dbReference>
<feature type="compositionally biased region" description="Basic and acidic residues" evidence="1">
    <location>
        <begin position="321"/>
        <end position="347"/>
    </location>
</feature>
<proteinExistence type="predicted"/>
<feature type="region of interest" description="Disordered" evidence="1">
    <location>
        <begin position="321"/>
        <end position="371"/>
    </location>
</feature>
<reference evidence="3" key="1">
    <citation type="submission" date="2019-08" db="EMBL/GenBank/DDBJ databases">
        <authorList>
            <person name="Kucharzyk K."/>
            <person name="Murdoch R.W."/>
            <person name="Higgins S."/>
            <person name="Loffler F."/>
        </authorList>
    </citation>
    <scope>NUCLEOTIDE SEQUENCE</scope>
</reference>
<dbReference type="Gene3D" id="3.30.420.10">
    <property type="entry name" value="Ribonuclease H-like superfamily/Ribonuclease H"/>
    <property type="match status" value="1"/>
</dbReference>
<dbReference type="NCBIfam" id="NF033594">
    <property type="entry name" value="transpos_ISNCY_2"/>
    <property type="match status" value="1"/>
</dbReference>
<organism evidence="3">
    <name type="scientific">bioreactor metagenome</name>
    <dbReference type="NCBI Taxonomy" id="1076179"/>
    <lineage>
        <taxon>unclassified sequences</taxon>
        <taxon>metagenomes</taxon>
        <taxon>ecological metagenomes</taxon>
    </lineage>
</organism>
<sequence length="384" mass="43412">MVCAKAVGEYRGASLNHMSELLERIDGVRISAKTIGRILKDAGVANPHGRRRRKSHRSRERRERFGSLVQVDATPFEWLEDGNKWSLHGAMDDATGTVLSLRFEKNECSSGYLRVMEDMLGTRGVPAALYTDRHTIFFSPKKGEELSEEDIIEGRKVPLTRYGKMLDMLGIEHIPARSPQAKGRVERLWGTLQHRLLVEMRVAGVRTMEEANGFLPAYMELHNGLFTVEPANGTTDFLPCPEQERLRLILGHRDERKASAGSEISWQGKKYQLVDEKGKNILLRRGETVTAIRTSDGELYALREGEGGTVYGLILSPLQDGKRKSTTAEKKERSERKTPSPSKDHPWRGSLKHRKQERPVYDDPDPLEAYDDDFIGSIYGVRVS</sequence>
<dbReference type="PROSITE" id="PS50994">
    <property type="entry name" value="INTEGRASE"/>
    <property type="match status" value="1"/>
</dbReference>
<dbReference type="InterPro" id="IPR036397">
    <property type="entry name" value="RNaseH_sf"/>
</dbReference>
<dbReference type="InterPro" id="IPR001584">
    <property type="entry name" value="Integrase_cat-core"/>
</dbReference>
<comment type="caution">
    <text evidence="3">The sequence shown here is derived from an EMBL/GenBank/DDBJ whole genome shotgun (WGS) entry which is preliminary data.</text>
</comment>
<name>A0A645CWY4_9ZZZZ</name>
<evidence type="ECO:0000256" key="1">
    <source>
        <dbReference type="SAM" id="MobiDB-lite"/>
    </source>
</evidence>
<protein>
    <recommendedName>
        <fullName evidence="2">Integrase catalytic domain-containing protein</fullName>
    </recommendedName>
</protein>
<dbReference type="AlphaFoldDB" id="A0A645CWY4"/>
<accession>A0A645CWY4</accession>
<dbReference type="GO" id="GO:0015074">
    <property type="term" value="P:DNA integration"/>
    <property type="evidence" value="ECO:0007669"/>
    <property type="project" value="InterPro"/>
</dbReference>
<evidence type="ECO:0000259" key="2">
    <source>
        <dbReference type="PROSITE" id="PS50994"/>
    </source>
</evidence>
<feature type="domain" description="Integrase catalytic" evidence="2">
    <location>
        <begin position="59"/>
        <end position="247"/>
    </location>
</feature>
<dbReference type="PANTHER" id="PTHR35004">
    <property type="entry name" value="TRANSPOSASE RV3428C-RELATED"/>
    <property type="match status" value="1"/>
</dbReference>
<feature type="compositionally biased region" description="Acidic residues" evidence="1">
    <location>
        <begin position="362"/>
        <end position="371"/>
    </location>
</feature>
<dbReference type="SUPFAM" id="SSF53098">
    <property type="entry name" value="Ribonuclease H-like"/>
    <property type="match status" value="1"/>
</dbReference>
<dbReference type="GO" id="GO:0003676">
    <property type="term" value="F:nucleic acid binding"/>
    <property type="evidence" value="ECO:0007669"/>
    <property type="project" value="InterPro"/>
</dbReference>
<dbReference type="InterPro" id="IPR047797">
    <property type="entry name" value="ISNCY_transpos"/>
</dbReference>
<dbReference type="InterPro" id="IPR012337">
    <property type="entry name" value="RNaseH-like_sf"/>
</dbReference>
<dbReference type="PANTHER" id="PTHR35004:SF7">
    <property type="entry name" value="INTEGRASE PROTEIN"/>
    <property type="match status" value="1"/>
</dbReference>
<gene>
    <name evidence="3" type="ORF">SDC9_128264</name>
</gene>
<feature type="region of interest" description="Disordered" evidence="1">
    <location>
        <begin position="43"/>
        <end position="63"/>
    </location>
</feature>
<evidence type="ECO:0000313" key="3">
    <source>
        <dbReference type="EMBL" id="MPM81212.1"/>
    </source>
</evidence>
<feature type="compositionally biased region" description="Basic residues" evidence="1">
    <location>
        <begin position="48"/>
        <end position="59"/>
    </location>
</feature>